<dbReference type="InterPro" id="IPR025997">
    <property type="entry name" value="SBP_2_dom"/>
</dbReference>
<dbReference type="Proteomes" id="UP000182321">
    <property type="component" value="Unassembled WGS sequence"/>
</dbReference>
<keyword evidence="4" id="KW-0479">Metal-binding</keyword>
<dbReference type="RefSeq" id="WP_074789006.1">
    <property type="nucleotide sequence ID" value="NZ_FNZX01000004.1"/>
</dbReference>
<keyword evidence="12" id="KW-1185">Reference proteome</keyword>
<dbReference type="AlphaFoldDB" id="A0A1H7G7F6"/>
<keyword evidence="7" id="KW-0106">Calcium</keyword>
<dbReference type="PANTHER" id="PTHR30036:SF2">
    <property type="entry name" value="D-GALACTOSE_METHYL-GALACTOSIDE BINDING PERIPLASMIC PROTEIN MGLB"/>
    <property type="match status" value="1"/>
</dbReference>
<evidence type="ECO:0000256" key="2">
    <source>
        <dbReference type="ARBA" id="ARBA00022448"/>
    </source>
</evidence>
<evidence type="ECO:0000256" key="9">
    <source>
        <dbReference type="ARBA" id="ARBA00034344"/>
    </source>
</evidence>
<evidence type="ECO:0000259" key="10">
    <source>
        <dbReference type="Pfam" id="PF13407"/>
    </source>
</evidence>
<dbReference type="InterPro" id="IPR044085">
    <property type="entry name" value="MglB-like_PBP1"/>
</dbReference>
<dbReference type="GO" id="GO:0030288">
    <property type="term" value="C:outer membrane-bounded periplasmic space"/>
    <property type="evidence" value="ECO:0007669"/>
    <property type="project" value="TreeGrafter"/>
</dbReference>
<protein>
    <recommendedName>
        <fullName evidence="9">D-galactose/methyl-galactoside binding periplasmic protein MglB</fullName>
    </recommendedName>
</protein>
<dbReference type="Gene3D" id="3.40.50.2300">
    <property type="match status" value="2"/>
</dbReference>
<evidence type="ECO:0000256" key="6">
    <source>
        <dbReference type="ARBA" id="ARBA00022764"/>
    </source>
</evidence>
<reference evidence="12" key="1">
    <citation type="submission" date="2016-10" db="EMBL/GenBank/DDBJ databases">
        <authorList>
            <person name="Varghese N."/>
        </authorList>
    </citation>
    <scope>NUCLEOTIDE SEQUENCE [LARGE SCALE GENOMIC DNA]</scope>
    <source>
        <strain evidence="12">ACV-9</strain>
    </source>
</reference>
<evidence type="ECO:0000256" key="5">
    <source>
        <dbReference type="ARBA" id="ARBA00022729"/>
    </source>
</evidence>
<evidence type="ECO:0000256" key="7">
    <source>
        <dbReference type="ARBA" id="ARBA00022837"/>
    </source>
</evidence>
<dbReference type="CDD" id="cd01539">
    <property type="entry name" value="PBP1_GGBP"/>
    <property type="match status" value="1"/>
</dbReference>
<dbReference type="PANTHER" id="PTHR30036">
    <property type="entry name" value="D-XYLOSE-BINDING PERIPLASMIC PROTEIN"/>
    <property type="match status" value="1"/>
</dbReference>
<dbReference type="Pfam" id="PF13407">
    <property type="entry name" value="Peripla_BP_4"/>
    <property type="match status" value="1"/>
</dbReference>
<gene>
    <name evidence="11" type="ORF">SAMN02910377_00567</name>
</gene>
<comment type="subcellular location">
    <subcellularLocation>
        <location evidence="1">Cell envelope</location>
    </subcellularLocation>
</comment>
<evidence type="ECO:0000256" key="3">
    <source>
        <dbReference type="ARBA" id="ARBA00022597"/>
    </source>
</evidence>
<dbReference type="EMBL" id="FNZX01000004">
    <property type="protein sequence ID" value="SEK31695.1"/>
    <property type="molecule type" value="Genomic_DNA"/>
</dbReference>
<dbReference type="InterPro" id="IPR050555">
    <property type="entry name" value="Bact_Solute-Bind_Prot2"/>
</dbReference>
<keyword evidence="3" id="KW-0762">Sugar transport</keyword>
<dbReference type="GO" id="GO:0030246">
    <property type="term" value="F:carbohydrate binding"/>
    <property type="evidence" value="ECO:0007669"/>
    <property type="project" value="InterPro"/>
</dbReference>
<organism evidence="11 12">
    <name type="scientific">Pseudobutyrivibrio ruminis</name>
    <dbReference type="NCBI Taxonomy" id="46206"/>
    <lineage>
        <taxon>Bacteria</taxon>
        <taxon>Bacillati</taxon>
        <taxon>Bacillota</taxon>
        <taxon>Clostridia</taxon>
        <taxon>Lachnospirales</taxon>
        <taxon>Lachnospiraceae</taxon>
        <taxon>Pseudobutyrivibrio</taxon>
    </lineage>
</organism>
<feature type="domain" description="Periplasmic binding protein" evidence="10">
    <location>
        <begin position="39"/>
        <end position="310"/>
    </location>
</feature>
<proteinExistence type="predicted"/>
<dbReference type="SUPFAM" id="SSF53822">
    <property type="entry name" value="Periplasmic binding protein-like I"/>
    <property type="match status" value="1"/>
</dbReference>
<dbReference type="GO" id="GO:0046872">
    <property type="term" value="F:metal ion binding"/>
    <property type="evidence" value="ECO:0007669"/>
    <property type="project" value="UniProtKB-KW"/>
</dbReference>
<evidence type="ECO:0000256" key="8">
    <source>
        <dbReference type="ARBA" id="ARBA00034323"/>
    </source>
</evidence>
<accession>A0A1H7G7F6</accession>
<evidence type="ECO:0000313" key="12">
    <source>
        <dbReference type="Proteomes" id="UP000182321"/>
    </source>
</evidence>
<evidence type="ECO:0000256" key="1">
    <source>
        <dbReference type="ARBA" id="ARBA00004196"/>
    </source>
</evidence>
<sequence>MIKRRLFIFGIAIAVAGGIFGGYHMVQSKESTEPQVIRVGITMYNQYDPFTEEIRHNIEDYLAEYGTEKDIEVDSTVVYSGKNQLVQNDQVIDFIEKNYDVICVNLVDRTDPSVIIEAAKSADVPIIFFNRELVEDDLKRFNKLYYVGARPEDSGKIQGEIVIDALNERFDEIDVNGDGIIQYVLLEGEAGHQDAILRSRVSVETIKAAGYEMEMLGDEIANWDRKQAQTKMTSMLAGYPRQIELVLANDDNMALGALDALTEFGVQTYPLIVGVNGQEEVLLDISEGKIEGTALNNAKEKGRIIAELSMGIAIDGRPPEDIQMEDGKYYYVPYECIDSTNVLEYTNSQ</sequence>
<keyword evidence="2" id="KW-0813">Transport</keyword>
<comment type="subunit">
    <text evidence="8">The ABC transporter complex is composed of one ATP-binding protein (MglA), two transmembrane proteins (MglC) and a solute-binding protein (MglB).</text>
</comment>
<keyword evidence="5" id="KW-0732">Signal</keyword>
<keyword evidence="6" id="KW-0574">Periplasm</keyword>
<evidence type="ECO:0000256" key="4">
    <source>
        <dbReference type="ARBA" id="ARBA00022723"/>
    </source>
</evidence>
<evidence type="ECO:0000313" key="11">
    <source>
        <dbReference type="EMBL" id="SEK31695.1"/>
    </source>
</evidence>
<dbReference type="InterPro" id="IPR028082">
    <property type="entry name" value="Peripla_BP_I"/>
</dbReference>
<name>A0A1H7G7F6_9FIRM</name>